<dbReference type="Pfam" id="PF00135">
    <property type="entry name" value="COesterase"/>
    <property type="match status" value="1"/>
</dbReference>
<feature type="chain" id="PRO_5011818408" description="Carboxylic ester hydrolase" evidence="6">
    <location>
        <begin position="19"/>
        <end position="554"/>
    </location>
</feature>
<dbReference type="Gene3D" id="3.40.50.1820">
    <property type="entry name" value="alpha/beta hydrolase"/>
    <property type="match status" value="1"/>
</dbReference>
<keyword evidence="6" id="KW-0732">Signal</keyword>
<evidence type="ECO:0000313" key="8">
    <source>
        <dbReference type="EMBL" id="AQY62723.1"/>
    </source>
</evidence>
<dbReference type="EMBL" id="KY021834">
    <property type="protein sequence ID" value="AQY62723.1"/>
    <property type="molecule type" value="mRNA"/>
</dbReference>
<dbReference type="GO" id="GO:0052689">
    <property type="term" value="F:carboxylic ester hydrolase activity"/>
    <property type="evidence" value="ECO:0007669"/>
    <property type="project" value="UniProtKB-KW"/>
</dbReference>
<evidence type="ECO:0000259" key="7">
    <source>
        <dbReference type="Pfam" id="PF00135"/>
    </source>
</evidence>
<dbReference type="InterPro" id="IPR019819">
    <property type="entry name" value="Carboxylesterase_B_CS"/>
</dbReference>
<dbReference type="InterPro" id="IPR029058">
    <property type="entry name" value="AB_hydrolase_fold"/>
</dbReference>
<dbReference type="InterPro" id="IPR050309">
    <property type="entry name" value="Type-B_Carboxylest/Lipase"/>
</dbReference>
<name>A0A1U9X1U2_CNAME</name>
<dbReference type="InterPro" id="IPR002018">
    <property type="entry name" value="CarbesteraseB"/>
</dbReference>
<dbReference type="PANTHER" id="PTHR11559">
    <property type="entry name" value="CARBOXYLESTERASE"/>
    <property type="match status" value="1"/>
</dbReference>
<dbReference type="InterPro" id="IPR019826">
    <property type="entry name" value="Carboxylesterase_B_AS"/>
</dbReference>
<sequence length="554" mass="62965">MFWLVLVTTLALGQHVELIEVKVETKQGWLRGEERVLSTGMGIVSSFKGIPYAEPPVGPLRFKDPIPHKGWTGVRDATEHGSVCSQFDIIFTEQYIPGSEDCLFLNVYTPKLNPKKPFPVLFYIHGGGFMSGSGNDNEHGPDFLTPHEVILVTINYRLDALGFLSLDNEDVPGNAGLKDQALALKWVKDNIKKFGGDPDNITIMGQSAGSVSVTYHMMSPMSKDLFKRAIALSGTPFTDWAQPFYARERAFKLGKLLGFNTRNDTELLEFLQSVDVKKLTNTKPEIISQEINWYIPTRMYAFVPVAETDFGQERYLVEAAKDSLMNGRVQDKDLLIGYTDEEMMIEIPKASSFIDLYDTYSDLLIPFEIVRQIPPKDIPDLAEMIRKQYFDDKIINNETTAEIISLISDYPYIYSTYRFLNYLPEGKAKKYMYRFSLVSGRNRYSGLGKPFNIHGCAHLDDLRYIFDSKSDAEPVDPQSEEYRLINQVCTLFTNFVKFGNPTPNRSLGVRWAAYDKSNKRYLNIDNPLKIGTNPDAEVNQFWKSLYSRGNVTLS</sequence>
<organism evidence="8">
    <name type="scientific">Cnaphalocrocis medinalis</name>
    <name type="common">Rice leaffolder moth</name>
    <dbReference type="NCBI Taxonomy" id="437488"/>
    <lineage>
        <taxon>Eukaryota</taxon>
        <taxon>Metazoa</taxon>
        <taxon>Ecdysozoa</taxon>
        <taxon>Arthropoda</taxon>
        <taxon>Hexapoda</taxon>
        <taxon>Insecta</taxon>
        <taxon>Pterygota</taxon>
        <taxon>Neoptera</taxon>
        <taxon>Endopterygota</taxon>
        <taxon>Lepidoptera</taxon>
        <taxon>Glossata</taxon>
        <taxon>Ditrysia</taxon>
        <taxon>Pyraloidea</taxon>
        <taxon>Crambidae</taxon>
        <taxon>Pyraustinae</taxon>
        <taxon>Cnaphalocrocis</taxon>
    </lineage>
</organism>
<protein>
    <recommendedName>
        <fullName evidence="6">Carboxylic ester hydrolase</fullName>
        <ecNumber evidence="6">3.1.1.-</ecNumber>
    </recommendedName>
</protein>
<dbReference type="PROSITE" id="PS00122">
    <property type="entry name" value="CARBOXYLESTERASE_B_1"/>
    <property type="match status" value="1"/>
</dbReference>
<comment type="similarity">
    <text evidence="1 6">Belongs to the type-B carboxylesterase/lipase family.</text>
</comment>
<dbReference type="SUPFAM" id="SSF53474">
    <property type="entry name" value="alpha/beta-Hydrolases"/>
    <property type="match status" value="1"/>
</dbReference>
<keyword evidence="2" id="KW-0719">Serine esterase</keyword>
<dbReference type="PROSITE" id="PS00941">
    <property type="entry name" value="CARBOXYLESTERASE_B_2"/>
    <property type="match status" value="1"/>
</dbReference>
<keyword evidence="3 6" id="KW-0378">Hydrolase</keyword>
<proteinExistence type="evidence at transcript level"/>
<reference evidence="8" key="1">
    <citation type="submission" date="2016-10" db="EMBL/GenBank/DDBJ databases">
        <title>Identification of putative carboxylesterase genes from the rice leaffolder, Cnaphalocrocis medinalis.</title>
        <authorList>
            <person name="Liu S."/>
        </authorList>
    </citation>
    <scope>NUCLEOTIDE SEQUENCE</scope>
    <source>
        <strain evidence="8">HF</strain>
    </source>
</reference>
<evidence type="ECO:0000256" key="4">
    <source>
        <dbReference type="ARBA" id="ARBA00023157"/>
    </source>
</evidence>
<keyword evidence="5" id="KW-0325">Glycoprotein</keyword>
<dbReference type="AlphaFoldDB" id="A0A1U9X1U2"/>
<evidence type="ECO:0000256" key="1">
    <source>
        <dbReference type="ARBA" id="ARBA00005964"/>
    </source>
</evidence>
<evidence type="ECO:0000256" key="6">
    <source>
        <dbReference type="RuleBase" id="RU361235"/>
    </source>
</evidence>
<keyword evidence="4" id="KW-1015">Disulfide bond</keyword>
<dbReference type="ESTHER" id="cname-a0a1u9x1u2">
    <property type="family name" value="Carb_B_Arthropoda"/>
</dbReference>
<feature type="signal peptide" evidence="6">
    <location>
        <begin position="1"/>
        <end position="18"/>
    </location>
</feature>
<feature type="domain" description="Carboxylesterase type B" evidence="7">
    <location>
        <begin position="22"/>
        <end position="542"/>
    </location>
</feature>
<dbReference type="EC" id="3.1.1.-" evidence="6"/>
<evidence type="ECO:0000256" key="3">
    <source>
        <dbReference type="ARBA" id="ARBA00022801"/>
    </source>
</evidence>
<accession>A0A1U9X1U2</accession>
<evidence type="ECO:0000256" key="2">
    <source>
        <dbReference type="ARBA" id="ARBA00022487"/>
    </source>
</evidence>
<evidence type="ECO:0000256" key="5">
    <source>
        <dbReference type="ARBA" id="ARBA00023180"/>
    </source>
</evidence>